<feature type="transmembrane region" description="Helical" evidence="6">
    <location>
        <begin position="94"/>
        <end position="114"/>
    </location>
</feature>
<dbReference type="WBParaSite" id="ACAC_0001262501-mRNA-1">
    <property type="protein sequence ID" value="ACAC_0001262501-mRNA-1"/>
    <property type="gene ID" value="ACAC_0001262501"/>
</dbReference>
<evidence type="ECO:0000313" key="8">
    <source>
        <dbReference type="WBParaSite" id="ACAC_0001262501-mRNA-1"/>
    </source>
</evidence>
<dbReference type="PANTHER" id="PTHR23294">
    <property type="entry name" value="ET TRANSLATION PRODUCT-RELATED"/>
    <property type="match status" value="1"/>
</dbReference>
<dbReference type="PANTHER" id="PTHR23294:SF18">
    <property type="entry name" value="UNC93-LIKE PROTEIN MFSD11"/>
    <property type="match status" value="1"/>
</dbReference>
<evidence type="ECO:0000256" key="2">
    <source>
        <dbReference type="ARBA" id="ARBA00009172"/>
    </source>
</evidence>
<comment type="subcellular location">
    <subcellularLocation>
        <location evidence="1">Membrane</location>
        <topology evidence="1">Multi-pass membrane protein</topology>
    </subcellularLocation>
</comment>
<dbReference type="Proteomes" id="UP000035642">
    <property type="component" value="Unassembled WGS sequence"/>
</dbReference>
<organism evidence="7 8">
    <name type="scientific">Angiostrongylus cantonensis</name>
    <name type="common">Rat lungworm</name>
    <dbReference type="NCBI Taxonomy" id="6313"/>
    <lineage>
        <taxon>Eukaryota</taxon>
        <taxon>Metazoa</taxon>
        <taxon>Ecdysozoa</taxon>
        <taxon>Nematoda</taxon>
        <taxon>Chromadorea</taxon>
        <taxon>Rhabditida</taxon>
        <taxon>Rhabditina</taxon>
        <taxon>Rhabditomorpha</taxon>
        <taxon>Strongyloidea</taxon>
        <taxon>Metastrongylidae</taxon>
        <taxon>Angiostrongylus</taxon>
    </lineage>
</organism>
<keyword evidence="7" id="KW-1185">Reference proteome</keyword>
<accession>A0A0K0DLW3</accession>
<keyword evidence="5 6" id="KW-0472">Membrane</keyword>
<dbReference type="STRING" id="6313.A0A0K0DLW3"/>
<evidence type="ECO:0000256" key="3">
    <source>
        <dbReference type="ARBA" id="ARBA00022692"/>
    </source>
</evidence>
<evidence type="ECO:0000256" key="1">
    <source>
        <dbReference type="ARBA" id="ARBA00004141"/>
    </source>
</evidence>
<comment type="similarity">
    <text evidence="2">Belongs to the unc-93 family.</text>
</comment>
<reference evidence="7" key="1">
    <citation type="submission" date="2012-09" db="EMBL/GenBank/DDBJ databases">
        <authorList>
            <person name="Martin A.A."/>
        </authorList>
    </citation>
    <scope>NUCLEOTIDE SEQUENCE</scope>
</reference>
<keyword evidence="3 6" id="KW-0812">Transmembrane</keyword>
<proteinExistence type="inferred from homology"/>
<feature type="transmembrane region" description="Helical" evidence="6">
    <location>
        <begin position="181"/>
        <end position="198"/>
    </location>
</feature>
<name>A0A0K0DLW3_ANGCA</name>
<protein>
    <submittedName>
        <fullName evidence="8">MFS domain-containing protein</fullName>
    </submittedName>
</protein>
<feature type="transmembrane region" description="Helical" evidence="6">
    <location>
        <begin position="126"/>
        <end position="149"/>
    </location>
</feature>
<dbReference type="InterPro" id="IPR051617">
    <property type="entry name" value="UNC-93-like_regulator"/>
</dbReference>
<evidence type="ECO:0000256" key="5">
    <source>
        <dbReference type="ARBA" id="ARBA00023136"/>
    </source>
</evidence>
<keyword evidence="4 6" id="KW-1133">Transmembrane helix</keyword>
<reference evidence="8" key="2">
    <citation type="submission" date="2017-02" db="UniProtKB">
        <authorList>
            <consortium name="WormBaseParasite"/>
        </authorList>
    </citation>
    <scope>IDENTIFICATION</scope>
</reference>
<evidence type="ECO:0000313" key="7">
    <source>
        <dbReference type="Proteomes" id="UP000035642"/>
    </source>
</evidence>
<dbReference type="InterPro" id="IPR036259">
    <property type="entry name" value="MFS_trans_sf"/>
</dbReference>
<evidence type="ECO:0000256" key="6">
    <source>
        <dbReference type="SAM" id="Phobius"/>
    </source>
</evidence>
<dbReference type="Pfam" id="PF05978">
    <property type="entry name" value="UNC-93"/>
    <property type="match status" value="1"/>
</dbReference>
<dbReference type="AlphaFoldDB" id="A0A0K0DLW3"/>
<feature type="transmembrane region" description="Helical" evidence="6">
    <location>
        <begin position="61"/>
        <end position="82"/>
    </location>
</feature>
<dbReference type="SUPFAM" id="SSF103473">
    <property type="entry name" value="MFS general substrate transporter"/>
    <property type="match status" value="1"/>
</dbReference>
<dbReference type="GO" id="GO:0016020">
    <property type="term" value="C:membrane"/>
    <property type="evidence" value="ECO:0007669"/>
    <property type="project" value="UniProtKB-SubCell"/>
</dbReference>
<dbReference type="InterPro" id="IPR010291">
    <property type="entry name" value="Ion_channel_UNC-93"/>
</dbReference>
<sequence length="242" mass="26946">MYGAFTAITFFANITFAVIPSREIPNRIESRISKTEMTFHTEMALIGGIFVDKRMITLSPLFIYLGFYTSFWISVYPTSLMFTKSLSSHIYLPAFYSLAVGIGEVIMGTFISTMSKRVTDFGLKPAMFIAFGLTTILLLLIVFSVPPWATIELTNDPTLLIKPSDCNDSHVVPFEDNKNLISAYSVLLSTSFALLIGLTDSSVNNVRNVICALSLPEARAQSFAISKFYQVGSDNYKNFRVL</sequence>
<evidence type="ECO:0000256" key="4">
    <source>
        <dbReference type="ARBA" id="ARBA00022989"/>
    </source>
</evidence>